<dbReference type="PANTHER" id="PTHR23421">
    <property type="entry name" value="BETA-GALACTOSIDASE RELATED"/>
    <property type="match status" value="1"/>
</dbReference>
<accession>A0A7J7MZZ9</accession>
<keyword evidence="3" id="KW-1185">Reference proteome</keyword>
<evidence type="ECO:0008006" key="4">
    <source>
        <dbReference type="Google" id="ProtNLM"/>
    </source>
</evidence>
<evidence type="ECO:0000313" key="2">
    <source>
        <dbReference type="EMBL" id="KAF6160521.1"/>
    </source>
</evidence>
<feature type="region of interest" description="Disordered" evidence="1">
    <location>
        <begin position="196"/>
        <end position="215"/>
    </location>
</feature>
<dbReference type="OrthoDB" id="1746053at2759"/>
<dbReference type="InterPro" id="IPR001944">
    <property type="entry name" value="Glycoside_Hdrlase_35"/>
</dbReference>
<proteinExistence type="predicted"/>
<dbReference type="GO" id="GO:0005975">
    <property type="term" value="P:carbohydrate metabolic process"/>
    <property type="evidence" value="ECO:0007669"/>
    <property type="project" value="InterPro"/>
</dbReference>
<reference evidence="2 3" key="1">
    <citation type="journal article" date="2020" name="IScience">
        <title>Genome Sequencing of the Endangered Kingdonia uniflora (Circaeasteraceae, Ranunculales) Reveals Potential Mechanisms of Evolutionary Specialization.</title>
        <authorList>
            <person name="Sun Y."/>
            <person name="Deng T."/>
            <person name="Zhang A."/>
            <person name="Moore M.J."/>
            <person name="Landis J.B."/>
            <person name="Lin N."/>
            <person name="Zhang H."/>
            <person name="Zhang X."/>
            <person name="Huang J."/>
            <person name="Zhang X."/>
            <person name="Sun H."/>
            <person name="Wang H."/>
        </authorList>
    </citation>
    <scope>NUCLEOTIDE SEQUENCE [LARGE SCALE GENOMIC DNA]</scope>
    <source>
        <strain evidence="2">TB1705</strain>
        <tissue evidence="2">Leaf</tissue>
    </source>
</reference>
<dbReference type="InterPro" id="IPR008979">
    <property type="entry name" value="Galactose-bd-like_sf"/>
</dbReference>
<evidence type="ECO:0000256" key="1">
    <source>
        <dbReference type="SAM" id="MobiDB-lite"/>
    </source>
</evidence>
<dbReference type="Proteomes" id="UP000541444">
    <property type="component" value="Unassembled WGS sequence"/>
</dbReference>
<dbReference type="GO" id="GO:0004553">
    <property type="term" value="F:hydrolase activity, hydrolyzing O-glycosyl compounds"/>
    <property type="evidence" value="ECO:0007669"/>
    <property type="project" value="InterPro"/>
</dbReference>
<comment type="caution">
    <text evidence="2">The sequence shown here is derived from an EMBL/GenBank/DDBJ whole genome shotgun (WGS) entry which is preliminary data.</text>
</comment>
<protein>
    <recommendedName>
        <fullName evidence="4">Beta-galactosidase</fullName>
    </recommendedName>
</protein>
<sequence>MQMLPSNSKSLSWETYDEDIYSLGDSTLITSNGLLEHLNVTRDIVEVSPSESFLNGGEWPTLSVESKGHAMHVFINGQLSGSAHGTRQNRRFTFTGKINLHAGTNRIALLSIVMGLMSFTERILSDAELSSSNFPYIDDPMVYTPSPTDVAEKVGNTTKGKFQLGRNVSIIQRKDYTSDEELESLLTPIIDKLSSSKPNGNEENASYDRATIRIT</sequence>
<dbReference type="AlphaFoldDB" id="A0A7J7MZZ9"/>
<dbReference type="EMBL" id="JACGCM010001165">
    <property type="protein sequence ID" value="KAF6160521.1"/>
    <property type="molecule type" value="Genomic_DNA"/>
</dbReference>
<dbReference type="SUPFAM" id="SSF49785">
    <property type="entry name" value="Galactose-binding domain-like"/>
    <property type="match status" value="1"/>
</dbReference>
<gene>
    <name evidence="2" type="ORF">GIB67_019290</name>
</gene>
<evidence type="ECO:0000313" key="3">
    <source>
        <dbReference type="Proteomes" id="UP000541444"/>
    </source>
</evidence>
<organism evidence="2 3">
    <name type="scientific">Kingdonia uniflora</name>
    <dbReference type="NCBI Taxonomy" id="39325"/>
    <lineage>
        <taxon>Eukaryota</taxon>
        <taxon>Viridiplantae</taxon>
        <taxon>Streptophyta</taxon>
        <taxon>Embryophyta</taxon>
        <taxon>Tracheophyta</taxon>
        <taxon>Spermatophyta</taxon>
        <taxon>Magnoliopsida</taxon>
        <taxon>Ranunculales</taxon>
        <taxon>Circaeasteraceae</taxon>
        <taxon>Kingdonia</taxon>
    </lineage>
</organism>
<name>A0A7J7MZZ9_9MAGN</name>